<evidence type="ECO:0000313" key="13">
    <source>
        <dbReference type="EMBL" id="CAL1279227.1"/>
    </source>
</evidence>
<feature type="repeat" description="ANK" evidence="12">
    <location>
        <begin position="35"/>
        <end position="69"/>
    </location>
</feature>
<keyword evidence="5" id="KW-1052">Target cell membrane</keyword>
<evidence type="ECO:0000256" key="12">
    <source>
        <dbReference type="PROSITE-ProRule" id="PRU00023"/>
    </source>
</evidence>
<evidence type="ECO:0000256" key="9">
    <source>
        <dbReference type="ARBA" id="ARBA00023028"/>
    </source>
</evidence>
<dbReference type="GO" id="GO:0005576">
    <property type="term" value="C:extracellular region"/>
    <property type="evidence" value="ECO:0007669"/>
    <property type="project" value="UniProtKB-SubCell"/>
</dbReference>
<dbReference type="InterPro" id="IPR002110">
    <property type="entry name" value="Ankyrin_rpt"/>
</dbReference>
<name>A0AAV2A6B7_9ARAC</name>
<dbReference type="SMART" id="SM00248">
    <property type="entry name" value="ANK"/>
    <property type="match status" value="5"/>
</dbReference>
<dbReference type="GO" id="GO:0090729">
    <property type="term" value="F:toxin activity"/>
    <property type="evidence" value="ECO:0007669"/>
    <property type="project" value="UniProtKB-KW"/>
</dbReference>
<dbReference type="AlphaFoldDB" id="A0AAV2A6B7"/>
<evidence type="ECO:0000313" key="14">
    <source>
        <dbReference type="Proteomes" id="UP001497382"/>
    </source>
</evidence>
<keyword evidence="9" id="KW-0638">Presynaptic neurotoxin</keyword>
<dbReference type="InterPro" id="IPR036770">
    <property type="entry name" value="Ankyrin_rpt-contain_sf"/>
</dbReference>
<dbReference type="EMBL" id="CAXIEN010000119">
    <property type="protein sequence ID" value="CAL1279227.1"/>
    <property type="molecule type" value="Genomic_DNA"/>
</dbReference>
<dbReference type="GO" id="GO:0006396">
    <property type="term" value="P:RNA processing"/>
    <property type="evidence" value="ECO:0007669"/>
    <property type="project" value="TreeGrafter"/>
</dbReference>
<keyword evidence="11" id="KW-0472">Membrane</keyword>
<evidence type="ECO:0000256" key="1">
    <source>
        <dbReference type="ARBA" id="ARBA00004175"/>
    </source>
</evidence>
<protein>
    <submittedName>
        <fullName evidence="13">Uncharacterized protein</fullName>
    </submittedName>
</protein>
<keyword evidence="8" id="KW-0677">Repeat</keyword>
<dbReference type="Proteomes" id="UP001497382">
    <property type="component" value="Unassembled WGS sequence"/>
</dbReference>
<dbReference type="PANTHER" id="PTHR24141:SF1">
    <property type="entry name" value="2-5A-DEPENDENT RIBONUCLEASE"/>
    <property type="match status" value="1"/>
</dbReference>
<accession>A0AAV2A6B7</accession>
<dbReference type="PROSITE" id="PS50297">
    <property type="entry name" value="ANK_REP_REGION"/>
    <property type="match status" value="2"/>
</dbReference>
<feature type="repeat" description="ANK" evidence="12">
    <location>
        <begin position="70"/>
        <end position="102"/>
    </location>
</feature>
<dbReference type="GO" id="GO:0003723">
    <property type="term" value="F:RNA binding"/>
    <property type="evidence" value="ECO:0007669"/>
    <property type="project" value="TreeGrafter"/>
</dbReference>
<evidence type="ECO:0000256" key="2">
    <source>
        <dbReference type="ARBA" id="ARBA00004613"/>
    </source>
</evidence>
<keyword evidence="7" id="KW-0528">Neurotoxin</keyword>
<evidence type="ECO:0000256" key="5">
    <source>
        <dbReference type="ARBA" id="ARBA00022537"/>
    </source>
</evidence>
<dbReference type="GO" id="GO:0004540">
    <property type="term" value="F:RNA nuclease activity"/>
    <property type="evidence" value="ECO:0007669"/>
    <property type="project" value="TreeGrafter"/>
</dbReference>
<comment type="caution">
    <text evidence="13">The sequence shown here is derived from an EMBL/GenBank/DDBJ whole genome shotgun (WGS) entry which is preliminary data.</text>
</comment>
<keyword evidence="10 12" id="KW-0040">ANK repeat</keyword>
<organism evidence="13 14">
    <name type="scientific">Larinioides sclopetarius</name>
    <dbReference type="NCBI Taxonomy" id="280406"/>
    <lineage>
        <taxon>Eukaryota</taxon>
        <taxon>Metazoa</taxon>
        <taxon>Ecdysozoa</taxon>
        <taxon>Arthropoda</taxon>
        <taxon>Chelicerata</taxon>
        <taxon>Arachnida</taxon>
        <taxon>Araneae</taxon>
        <taxon>Araneomorphae</taxon>
        <taxon>Entelegynae</taxon>
        <taxon>Araneoidea</taxon>
        <taxon>Araneidae</taxon>
        <taxon>Larinioides</taxon>
    </lineage>
</organism>
<dbReference type="SUPFAM" id="SSF48403">
    <property type="entry name" value="Ankyrin repeat"/>
    <property type="match status" value="1"/>
</dbReference>
<evidence type="ECO:0000256" key="10">
    <source>
        <dbReference type="ARBA" id="ARBA00023043"/>
    </source>
</evidence>
<keyword evidence="4" id="KW-0964">Secreted</keyword>
<dbReference type="Gene3D" id="1.25.40.20">
    <property type="entry name" value="Ankyrin repeat-containing domain"/>
    <property type="match status" value="1"/>
</dbReference>
<dbReference type="GO" id="GO:0044218">
    <property type="term" value="C:other organism cell membrane"/>
    <property type="evidence" value="ECO:0007669"/>
    <property type="project" value="UniProtKB-KW"/>
</dbReference>
<evidence type="ECO:0000256" key="3">
    <source>
        <dbReference type="ARBA" id="ARBA00022483"/>
    </source>
</evidence>
<dbReference type="Pfam" id="PF12796">
    <property type="entry name" value="Ank_2"/>
    <property type="match status" value="2"/>
</dbReference>
<sequence length="467" mass="53327">MIGENLKSFNIHRFEIAPMYVRNYLNVDPNAQDENGHTALHKYVSNRKFDARKMLRLISNGANLELRNSSGKTAFLLAVVLRQKKMIETFIESGADVNAQDNAGNTALHYMVLPELNYGIEHADGEEGSYFKEPLPILKLLLNKGLDVNASNQKRETPLMWAARGDDFKIVQMLLRFGANVHLRDRNRATCLHFASFYYPDDNLNVDRWGEAKCEVLSELILKKACVNCFDRAGCTALFYIQHLGTQKWRFAYDLIKSATLANWERKIVFYISDRKVLGDPDYRNELLQYADGFYEEICKMKVHELPGGYNLCEFARGGVSEDDLRSIPAIKDEVLRILMEETFPFYDNLLMNRSPSAGADHLFEESFFPPAIPKLSHAPHKGRKTDVTACVITPVKRQTDSLSFLPVVDISYQLPPSISIHFLAAFHKAHEFIDVNVCFLLRKELTFSFAAWMDVPILLNKIHYAG</sequence>
<dbReference type="PROSITE" id="PS50088">
    <property type="entry name" value="ANK_REPEAT"/>
    <property type="match status" value="3"/>
</dbReference>
<dbReference type="GO" id="GO:0044231">
    <property type="term" value="C:host cell presynaptic membrane"/>
    <property type="evidence" value="ECO:0007669"/>
    <property type="project" value="UniProtKB-KW"/>
</dbReference>
<keyword evidence="6" id="KW-0800">Toxin</keyword>
<proteinExistence type="predicted"/>
<dbReference type="GO" id="GO:0006887">
    <property type="term" value="P:exocytosis"/>
    <property type="evidence" value="ECO:0007669"/>
    <property type="project" value="UniProtKB-KW"/>
</dbReference>
<reference evidence="13 14" key="1">
    <citation type="submission" date="2024-04" db="EMBL/GenBank/DDBJ databases">
        <authorList>
            <person name="Rising A."/>
            <person name="Reimegard J."/>
            <person name="Sonavane S."/>
            <person name="Akerstrom W."/>
            <person name="Nylinder S."/>
            <person name="Hedman E."/>
            <person name="Kallberg Y."/>
        </authorList>
    </citation>
    <scope>NUCLEOTIDE SEQUENCE [LARGE SCALE GENOMIC DNA]</scope>
</reference>
<feature type="repeat" description="ANK" evidence="12">
    <location>
        <begin position="154"/>
        <end position="186"/>
    </location>
</feature>
<keyword evidence="3" id="KW-0268">Exocytosis</keyword>
<evidence type="ECO:0000256" key="8">
    <source>
        <dbReference type="ARBA" id="ARBA00022737"/>
    </source>
</evidence>
<keyword evidence="14" id="KW-1185">Reference proteome</keyword>
<evidence type="ECO:0000256" key="11">
    <source>
        <dbReference type="ARBA" id="ARBA00023298"/>
    </source>
</evidence>
<evidence type="ECO:0000256" key="7">
    <source>
        <dbReference type="ARBA" id="ARBA00022699"/>
    </source>
</evidence>
<gene>
    <name evidence="13" type="ORF">LARSCL_LOCUS10226</name>
</gene>
<evidence type="ECO:0000256" key="4">
    <source>
        <dbReference type="ARBA" id="ARBA00022525"/>
    </source>
</evidence>
<evidence type="ECO:0000256" key="6">
    <source>
        <dbReference type="ARBA" id="ARBA00022656"/>
    </source>
</evidence>
<comment type="subcellular location">
    <subcellularLocation>
        <location evidence="2">Secreted</location>
    </subcellularLocation>
    <subcellularLocation>
        <location evidence="1">Target cell membrane</location>
    </subcellularLocation>
</comment>
<keyword evidence="11" id="KW-1053">Target membrane</keyword>
<dbReference type="PANTHER" id="PTHR24141">
    <property type="entry name" value="2-5A-DEPENDENT RIBONUCLEASE"/>
    <property type="match status" value="1"/>
</dbReference>